<evidence type="ECO:0000313" key="8">
    <source>
        <dbReference type="Proteomes" id="UP000095255"/>
    </source>
</evidence>
<dbReference type="Gene3D" id="2.30.42.10">
    <property type="match status" value="1"/>
</dbReference>
<evidence type="ECO:0000256" key="1">
    <source>
        <dbReference type="ARBA" id="ARBA00009179"/>
    </source>
</evidence>
<dbReference type="SMART" id="SM00245">
    <property type="entry name" value="TSPc"/>
    <property type="match status" value="1"/>
</dbReference>
<dbReference type="NCBIfam" id="TIGR00225">
    <property type="entry name" value="prc"/>
    <property type="match status" value="1"/>
</dbReference>
<dbReference type="InterPro" id="IPR004447">
    <property type="entry name" value="Peptidase_S41A"/>
</dbReference>
<dbReference type="InterPro" id="IPR002477">
    <property type="entry name" value="Peptidoglycan-bd-like"/>
</dbReference>
<protein>
    <recommendedName>
        <fullName evidence="6">PDZ domain-containing protein</fullName>
    </recommendedName>
</protein>
<evidence type="ECO:0000256" key="5">
    <source>
        <dbReference type="RuleBase" id="RU004404"/>
    </source>
</evidence>
<keyword evidence="8" id="KW-1185">Reference proteome</keyword>
<dbReference type="SUPFAM" id="SSF52096">
    <property type="entry name" value="ClpP/crotonase"/>
    <property type="match status" value="1"/>
</dbReference>
<keyword evidence="4 5" id="KW-0720">Serine protease</keyword>
<dbReference type="AlphaFoldDB" id="A0A1E5L9G6"/>
<dbReference type="Pfam" id="PF17820">
    <property type="entry name" value="PDZ_6"/>
    <property type="match status" value="1"/>
</dbReference>
<dbReference type="GO" id="GO:0030288">
    <property type="term" value="C:outer membrane-bounded periplasmic space"/>
    <property type="evidence" value="ECO:0007669"/>
    <property type="project" value="TreeGrafter"/>
</dbReference>
<dbReference type="EMBL" id="MJAT01000001">
    <property type="protein sequence ID" value="OEH86795.1"/>
    <property type="molecule type" value="Genomic_DNA"/>
</dbReference>
<evidence type="ECO:0000256" key="2">
    <source>
        <dbReference type="ARBA" id="ARBA00022670"/>
    </source>
</evidence>
<dbReference type="GO" id="GO:0008236">
    <property type="term" value="F:serine-type peptidase activity"/>
    <property type="evidence" value="ECO:0007669"/>
    <property type="project" value="UniProtKB-KW"/>
</dbReference>
<dbReference type="InterPro" id="IPR036034">
    <property type="entry name" value="PDZ_sf"/>
</dbReference>
<dbReference type="Gene3D" id="3.30.750.44">
    <property type="match status" value="1"/>
</dbReference>
<dbReference type="PANTHER" id="PTHR32060:SF29">
    <property type="entry name" value="CARBOXY-TERMINAL PROCESSING PROTEASE CTPB"/>
    <property type="match status" value="1"/>
</dbReference>
<dbReference type="Gene3D" id="1.10.101.10">
    <property type="entry name" value="PGBD-like superfamily/PGBD"/>
    <property type="match status" value="1"/>
</dbReference>
<dbReference type="InterPro" id="IPR041489">
    <property type="entry name" value="PDZ_6"/>
</dbReference>
<dbReference type="GO" id="GO:0004175">
    <property type="term" value="F:endopeptidase activity"/>
    <property type="evidence" value="ECO:0007669"/>
    <property type="project" value="TreeGrafter"/>
</dbReference>
<keyword evidence="3 5" id="KW-0378">Hydrolase</keyword>
<evidence type="ECO:0000259" key="6">
    <source>
        <dbReference type="PROSITE" id="PS50106"/>
    </source>
</evidence>
<dbReference type="Pfam" id="PF22694">
    <property type="entry name" value="CtpB_N-like"/>
    <property type="match status" value="1"/>
</dbReference>
<comment type="caution">
    <text evidence="7">The sequence shown here is derived from an EMBL/GenBank/DDBJ whole genome shotgun (WGS) entry which is preliminary data.</text>
</comment>
<dbReference type="GO" id="GO:0006508">
    <property type="term" value="P:proteolysis"/>
    <property type="evidence" value="ECO:0007669"/>
    <property type="project" value="UniProtKB-KW"/>
</dbReference>
<dbReference type="STRING" id="1390249.BHU72_00555"/>
<dbReference type="InterPro" id="IPR036365">
    <property type="entry name" value="PGBD-like_sf"/>
</dbReference>
<gene>
    <name evidence="7" type="ORF">BHU72_00555</name>
</gene>
<dbReference type="InterPro" id="IPR055210">
    <property type="entry name" value="CtpA/B_N"/>
</dbReference>
<keyword evidence="2 5" id="KW-0645">Protease</keyword>
<dbReference type="InterPro" id="IPR001478">
    <property type="entry name" value="PDZ"/>
</dbReference>
<proteinExistence type="inferred from homology"/>
<dbReference type="Pfam" id="PF01471">
    <property type="entry name" value="PG_binding_1"/>
    <property type="match status" value="1"/>
</dbReference>
<dbReference type="SMART" id="SM00228">
    <property type="entry name" value="PDZ"/>
    <property type="match status" value="1"/>
</dbReference>
<dbReference type="CDD" id="cd07560">
    <property type="entry name" value="Peptidase_S41_CPP"/>
    <property type="match status" value="1"/>
</dbReference>
<dbReference type="GO" id="GO:0007165">
    <property type="term" value="P:signal transduction"/>
    <property type="evidence" value="ECO:0007669"/>
    <property type="project" value="TreeGrafter"/>
</dbReference>
<sequence>MKLQIRKLLLLTMVCVALGASFYYVYDQQGASDFPPSSHAERVATTEDLTNYPKDFEKLLKAYREIDQRYIEDVPTQKLIDGAIRGMLEALDDPYTSYMNPEAAQEFDHSIQSSFEGIGAEVASEAGKVKIVSPIKGSPAERAGLLPGDLVFTVNGETVEGLTLMEAILKIRGPKGSKVVLQVQREGHRELISVEIIRDTIPIETVHAEMIEGTIGKIEITQFSLKTADRFAAELKNLKQQGMKGLIIDVRNNPGGVLETVVKICSQFIPNQGIVLQIENHKGEREVVRSTLKQSDFPVVVLMDKGSASASEILAAAAQESAGFKVVGVNSFGKGSVQTTEKFSDGSEMKFTIAKWLTPKGNWINKVGVTPDIEVQLPEVFTTGRIPSDVTLKYDDNSTNVRSLQIFLRHLGFPTDRVDGYFSRQTEKALTDFQQSKGLPMDGVVSEKVAQALNQAVVDSLKASDTQLAKAIEVLKQQMK</sequence>
<dbReference type="SUPFAM" id="SSF50156">
    <property type="entry name" value="PDZ domain-like"/>
    <property type="match status" value="1"/>
</dbReference>
<comment type="similarity">
    <text evidence="1 5">Belongs to the peptidase S41A family.</text>
</comment>
<evidence type="ECO:0000313" key="7">
    <source>
        <dbReference type="EMBL" id="OEH86795.1"/>
    </source>
</evidence>
<dbReference type="InterPro" id="IPR005151">
    <property type="entry name" value="Tail-specific_protease"/>
</dbReference>
<dbReference type="PROSITE" id="PS50106">
    <property type="entry name" value="PDZ"/>
    <property type="match status" value="1"/>
</dbReference>
<dbReference type="SUPFAM" id="SSF47090">
    <property type="entry name" value="PGBD-like"/>
    <property type="match status" value="1"/>
</dbReference>
<name>A0A1E5L9G6_9FIRM</name>
<organism evidence="7 8">
    <name type="scientific">Desulfuribacillus stibiiarsenatis</name>
    <dbReference type="NCBI Taxonomy" id="1390249"/>
    <lineage>
        <taxon>Bacteria</taxon>
        <taxon>Bacillati</taxon>
        <taxon>Bacillota</taxon>
        <taxon>Desulfuribacillia</taxon>
        <taxon>Desulfuribacillales</taxon>
        <taxon>Desulfuribacillaceae</taxon>
        <taxon>Desulfuribacillus</taxon>
    </lineage>
</organism>
<dbReference type="InterPro" id="IPR029045">
    <property type="entry name" value="ClpP/crotonase-like_dom_sf"/>
</dbReference>
<reference evidence="7 8" key="1">
    <citation type="submission" date="2016-09" db="EMBL/GenBank/DDBJ databases">
        <title>Desulfuribacillus arsenicus sp. nov., an obligately anaerobic, dissimilatory arsenic- and antimonate-reducing bacterium isolated from anoxic sediments.</title>
        <authorList>
            <person name="Abin C.A."/>
            <person name="Hollibaugh J.T."/>
        </authorList>
    </citation>
    <scope>NUCLEOTIDE SEQUENCE [LARGE SCALE GENOMIC DNA]</scope>
    <source>
        <strain evidence="7 8">MLFW-2</strain>
    </source>
</reference>
<dbReference type="Pfam" id="PF03572">
    <property type="entry name" value="Peptidase_S41"/>
    <property type="match status" value="1"/>
</dbReference>
<dbReference type="FunFam" id="2.30.42.10:FF:000063">
    <property type="entry name" value="Peptidase, S41 family"/>
    <property type="match status" value="1"/>
</dbReference>
<dbReference type="InterPro" id="IPR036366">
    <property type="entry name" value="PGBDSf"/>
</dbReference>
<dbReference type="Proteomes" id="UP000095255">
    <property type="component" value="Unassembled WGS sequence"/>
</dbReference>
<dbReference type="OrthoDB" id="9812068at2"/>
<dbReference type="Gene3D" id="3.90.226.10">
    <property type="entry name" value="2-enoyl-CoA Hydratase, Chain A, domain 1"/>
    <property type="match status" value="1"/>
</dbReference>
<dbReference type="PANTHER" id="PTHR32060">
    <property type="entry name" value="TAIL-SPECIFIC PROTEASE"/>
    <property type="match status" value="1"/>
</dbReference>
<dbReference type="CDD" id="cd06782">
    <property type="entry name" value="cpPDZ_CPP-like"/>
    <property type="match status" value="1"/>
</dbReference>
<dbReference type="RefSeq" id="WP_069700673.1">
    <property type="nucleotide sequence ID" value="NZ_MJAT01000001.1"/>
</dbReference>
<evidence type="ECO:0000256" key="4">
    <source>
        <dbReference type="ARBA" id="ARBA00022825"/>
    </source>
</evidence>
<feature type="domain" description="PDZ" evidence="6">
    <location>
        <begin position="108"/>
        <end position="172"/>
    </location>
</feature>
<evidence type="ECO:0000256" key="3">
    <source>
        <dbReference type="ARBA" id="ARBA00022801"/>
    </source>
</evidence>
<accession>A0A1E5L9G6</accession>